<evidence type="ECO:0000313" key="1">
    <source>
        <dbReference type="EMBL" id="KAF9647929.1"/>
    </source>
</evidence>
<keyword evidence="2" id="KW-1185">Reference proteome</keyword>
<feature type="non-terminal residue" evidence="1">
    <location>
        <position position="1"/>
    </location>
</feature>
<organism evidence="1 2">
    <name type="scientific">Thelephora ganbajun</name>
    <name type="common">Ganba fungus</name>
    <dbReference type="NCBI Taxonomy" id="370292"/>
    <lineage>
        <taxon>Eukaryota</taxon>
        <taxon>Fungi</taxon>
        <taxon>Dikarya</taxon>
        <taxon>Basidiomycota</taxon>
        <taxon>Agaricomycotina</taxon>
        <taxon>Agaricomycetes</taxon>
        <taxon>Thelephorales</taxon>
        <taxon>Thelephoraceae</taxon>
        <taxon>Thelephora</taxon>
    </lineage>
</organism>
<sequence length="123" mass="14443">GRDNKSCRKRWIHSLDPKLRKGRWTASEDTALLEAVNKHGKRWYEVAKDLPGRTDDQCAKRYKEAVDPSIRRGPWTQEEDDRLWEAFQRLGNRWHAISCTLNGRPAVHCRNRLQSLQRLHAAT</sequence>
<evidence type="ECO:0000313" key="2">
    <source>
        <dbReference type="Proteomes" id="UP000886501"/>
    </source>
</evidence>
<dbReference type="Proteomes" id="UP000886501">
    <property type="component" value="Unassembled WGS sequence"/>
</dbReference>
<feature type="non-terminal residue" evidence="1">
    <location>
        <position position="123"/>
    </location>
</feature>
<reference evidence="1" key="2">
    <citation type="journal article" date="2020" name="Nat. Commun.">
        <title>Large-scale genome sequencing of mycorrhizal fungi provides insights into the early evolution of symbiotic traits.</title>
        <authorList>
            <person name="Miyauchi S."/>
            <person name="Kiss E."/>
            <person name="Kuo A."/>
            <person name="Drula E."/>
            <person name="Kohler A."/>
            <person name="Sanchez-Garcia M."/>
            <person name="Morin E."/>
            <person name="Andreopoulos B."/>
            <person name="Barry K.W."/>
            <person name="Bonito G."/>
            <person name="Buee M."/>
            <person name="Carver A."/>
            <person name="Chen C."/>
            <person name="Cichocki N."/>
            <person name="Clum A."/>
            <person name="Culley D."/>
            <person name="Crous P.W."/>
            <person name="Fauchery L."/>
            <person name="Girlanda M."/>
            <person name="Hayes R.D."/>
            <person name="Keri Z."/>
            <person name="LaButti K."/>
            <person name="Lipzen A."/>
            <person name="Lombard V."/>
            <person name="Magnuson J."/>
            <person name="Maillard F."/>
            <person name="Murat C."/>
            <person name="Nolan M."/>
            <person name="Ohm R.A."/>
            <person name="Pangilinan J."/>
            <person name="Pereira M.F."/>
            <person name="Perotto S."/>
            <person name="Peter M."/>
            <person name="Pfister S."/>
            <person name="Riley R."/>
            <person name="Sitrit Y."/>
            <person name="Stielow J.B."/>
            <person name="Szollosi G."/>
            <person name="Zifcakova L."/>
            <person name="Stursova M."/>
            <person name="Spatafora J.W."/>
            <person name="Tedersoo L."/>
            <person name="Vaario L.M."/>
            <person name="Yamada A."/>
            <person name="Yan M."/>
            <person name="Wang P."/>
            <person name="Xu J."/>
            <person name="Bruns T."/>
            <person name="Baldrian P."/>
            <person name="Vilgalys R."/>
            <person name="Dunand C."/>
            <person name="Henrissat B."/>
            <person name="Grigoriev I.V."/>
            <person name="Hibbett D."/>
            <person name="Nagy L.G."/>
            <person name="Martin F.M."/>
        </authorList>
    </citation>
    <scope>NUCLEOTIDE SEQUENCE</scope>
    <source>
        <strain evidence="1">P2</strain>
    </source>
</reference>
<dbReference type="EMBL" id="MU118023">
    <property type="protein sequence ID" value="KAF9647929.1"/>
    <property type="molecule type" value="Genomic_DNA"/>
</dbReference>
<gene>
    <name evidence="1" type="ORF">BDM02DRAFT_3071131</name>
</gene>
<comment type="caution">
    <text evidence="1">The sequence shown here is derived from an EMBL/GenBank/DDBJ whole genome shotgun (WGS) entry which is preliminary data.</text>
</comment>
<reference evidence="1" key="1">
    <citation type="submission" date="2019-10" db="EMBL/GenBank/DDBJ databases">
        <authorList>
            <consortium name="DOE Joint Genome Institute"/>
            <person name="Kuo A."/>
            <person name="Miyauchi S."/>
            <person name="Kiss E."/>
            <person name="Drula E."/>
            <person name="Kohler A."/>
            <person name="Sanchez-Garcia M."/>
            <person name="Andreopoulos B."/>
            <person name="Barry K.W."/>
            <person name="Bonito G."/>
            <person name="Buee M."/>
            <person name="Carver A."/>
            <person name="Chen C."/>
            <person name="Cichocki N."/>
            <person name="Clum A."/>
            <person name="Culley D."/>
            <person name="Crous P.W."/>
            <person name="Fauchery L."/>
            <person name="Girlanda M."/>
            <person name="Hayes R."/>
            <person name="Keri Z."/>
            <person name="Labutti K."/>
            <person name="Lipzen A."/>
            <person name="Lombard V."/>
            <person name="Magnuson J."/>
            <person name="Maillard F."/>
            <person name="Morin E."/>
            <person name="Murat C."/>
            <person name="Nolan M."/>
            <person name="Ohm R."/>
            <person name="Pangilinan J."/>
            <person name="Pereira M."/>
            <person name="Perotto S."/>
            <person name="Peter M."/>
            <person name="Riley R."/>
            <person name="Sitrit Y."/>
            <person name="Stielow B."/>
            <person name="Szollosi G."/>
            <person name="Zifcakova L."/>
            <person name="Stursova M."/>
            <person name="Spatafora J.W."/>
            <person name="Tedersoo L."/>
            <person name="Vaario L.-M."/>
            <person name="Yamada A."/>
            <person name="Yan M."/>
            <person name="Wang P."/>
            <person name="Xu J."/>
            <person name="Bruns T."/>
            <person name="Baldrian P."/>
            <person name="Vilgalys R."/>
            <person name="Henrissat B."/>
            <person name="Grigoriev I.V."/>
            <person name="Hibbett D."/>
            <person name="Nagy L.G."/>
            <person name="Martin F.M."/>
        </authorList>
    </citation>
    <scope>NUCLEOTIDE SEQUENCE</scope>
    <source>
        <strain evidence="1">P2</strain>
    </source>
</reference>
<protein>
    <submittedName>
        <fullName evidence="1">Uncharacterized protein</fullName>
    </submittedName>
</protein>
<name>A0ACB6ZEC3_THEGA</name>
<proteinExistence type="predicted"/>
<accession>A0ACB6ZEC3</accession>